<evidence type="ECO:0000313" key="2">
    <source>
        <dbReference type="EMBL" id="VED13600.1"/>
    </source>
</evidence>
<evidence type="ECO:0000313" key="3">
    <source>
        <dbReference type="EMBL" id="VED36195.1"/>
    </source>
</evidence>
<protein>
    <submittedName>
        <fullName evidence="3">Uncharacterized protein</fullName>
    </submittedName>
</protein>
<evidence type="ECO:0000313" key="5">
    <source>
        <dbReference type="Proteomes" id="UP000277930"/>
    </source>
</evidence>
<organism evidence="3 5">
    <name type="scientific">Escherichia coli</name>
    <dbReference type="NCBI Taxonomy" id="562"/>
    <lineage>
        <taxon>Bacteria</taxon>
        <taxon>Pseudomonadati</taxon>
        <taxon>Pseudomonadota</taxon>
        <taxon>Gammaproteobacteria</taxon>
        <taxon>Enterobacterales</taxon>
        <taxon>Enterobacteriaceae</taxon>
        <taxon>Escherichia</taxon>
    </lineage>
</organism>
<dbReference type="EMBL" id="LR134246">
    <property type="protein sequence ID" value="VED36195.1"/>
    <property type="molecule type" value="Genomic_DNA"/>
</dbReference>
<feature type="region of interest" description="Disordered" evidence="1">
    <location>
        <begin position="39"/>
        <end position="65"/>
    </location>
</feature>
<dbReference type="AlphaFoldDB" id="A0A447XYY4"/>
<dbReference type="Proteomes" id="UP000271797">
    <property type="component" value="Chromosome"/>
</dbReference>
<accession>A0A447XYY4</accession>
<reference evidence="4 5" key="1">
    <citation type="submission" date="2018-12" db="EMBL/GenBank/DDBJ databases">
        <authorList>
            <consortium name="Pathogen Informatics"/>
        </authorList>
    </citation>
    <scope>NUCLEOTIDE SEQUENCE [LARGE SCALE GENOMIC DNA]</scope>
    <source>
        <strain evidence="2 4">NCTC9044</strain>
        <strain evidence="3 5">NCTC9702</strain>
    </source>
</reference>
<sequence>MDDKPLQALANKFKTPAQESQRKGFFRLQQVKKNLPRITGIPVNHQGPLPDIARTYSPTQPAALT</sequence>
<evidence type="ECO:0000313" key="4">
    <source>
        <dbReference type="Proteomes" id="UP000271797"/>
    </source>
</evidence>
<dbReference type="RefSeq" id="WP_014639141.1">
    <property type="nucleotide sequence ID" value="NZ_JACCMY010000015.1"/>
</dbReference>
<proteinExistence type="predicted"/>
<gene>
    <name evidence="2" type="ORF">NCTC9044_04481</name>
    <name evidence="3" type="ORF">NCTC9702_03472</name>
</gene>
<dbReference type="Proteomes" id="UP000277930">
    <property type="component" value="Chromosome 1"/>
</dbReference>
<name>A0A447XYY4_ECOLX</name>
<feature type="compositionally biased region" description="Polar residues" evidence="1">
    <location>
        <begin position="56"/>
        <end position="65"/>
    </location>
</feature>
<evidence type="ECO:0000256" key="1">
    <source>
        <dbReference type="SAM" id="MobiDB-lite"/>
    </source>
</evidence>
<dbReference type="EMBL" id="LR134238">
    <property type="protein sequence ID" value="VED13600.1"/>
    <property type="molecule type" value="Genomic_DNA"/>
</dbReference>